<accession>A0A6N2MWK0</accession>
<evidence type="ECO:0000313" key="1">
    <source>
        <dbReference type="EMBL" id="VFU58881.1"/>
    </source>
</evidence>
<protein>
    <submittedName>
        <fullName evidence="1">Uncharacterized protein</fullName>
    </submittedName>
</protein>
<reference evidence="1" key="1">
    <citation type="submission" date="2019-03" db="EMBL/GenBank/DDBJ databases">
        <authorList>
            <person name="Mank J."/>
            <person name="Almeida P."/>
        </authorList>
    </citation>
    <scope>NUCLEOTIDE SEQUENCE</scope>
    <source>
        <strain evidence="1">78183</strain>
    </source>
</reference>
<gene>
    <name evidence="1" type="ORF">SVIM_LOCUS431064</name>
</gene>
<organism evidence="1">
    <name type="scientific">Salix viminalis</name>
    <name type="common">Common osier</name>
    <name type="synonym">Basket willow</name>
    <dbReference type="NCBI Taxonomy" id="40686"/>
    <lineage>
        <taxon>Eukaryota</taxon>
        <taxon>Viridiplantae</taxon>
        <taxon>Streptophyta</taxon>
        <taxon>Embryophyta</taxon>
        <taxon>Tracheophyta</taxon>
        <taxon>Spermatophyta</taxon>
        <taxon>Magnoliopsida</taxon>
        <taxon>eudicotyledons</taxon>
        <taxon>Gunneridae</taxon>
        <taxon>Pentapetalae</taxon>
        <taxon>rosids</taxon>
        <taxon>fabids</taxon>
        <taxon>Malpighiales</taxon>
        <taxon>Salicaceae</taxon>
        <taxon>Saliceae</taxon>
        <taxon>Salix</taxon>
    </lineage>
</organism>
<name>A0A6N2MWK0_SALVM</name>
<sequence length="69" mass="7692">MWIRSTVDLPICSSSSSSFVNILIDNVTRGIRKWEQTTQSNSFSSFLLNGAACNGSLSLKKLFQLQHRA</sequence>
<dbReference type="EMBL" id="CAADRP010002007">
    <property type="protein sequence ID" value="VFU58881.1"/>
    <property type="molecule type" value="Genomic_DNA"/>
</dbReference>
<proteinExistence type="predicted"/>
<dbReference type="AlphaFoldDB" id="A0A6N2MWK0"/>